<dbReference type="Proteomes" id="UP001177021">
    <property type="component" value="Unassembled WGS sequence"/>
</dbReference>
<name>A0ACB0J5L4_TRIPR</name>
<evidence type="ECO:0000313" key="2">
    <source>
        <dbReference type="Proteomes" id="UP001177021"/>
    </source>
</evidence>
<protein>
    <submittedName>
        <fullName evidence="1">Uncharacterized protein</fullName>
    </submittedName>
</protein>
<comment type="caution">
    <text evidence="1">The sequence shown here is derived from an EMBL/GenBank/DDBJ whole genome shotgun (WGS) entry which is preliminary data.</text>
</comment>
<keyword evidence="2" id="KW-1185">Reference proteome</keyword>
<proteinExistence type="predicted"/>
<dbReference type="EMBL" id="CASHSV030000024">
    <property type="protein sequence ID" value="CAJ2639742.1"/>
    <property type="molecule type" value="Genomic_DNA"/>
</dbReference>
<organism evidence="1 2">
    <name type="scientific">Trifolium pratense</name>
    <name type="common">Red clover</name>
    <dbReference type="NCBI Taxonomy" id="57577"/>
    <lineage>
        <taxon>Eukaryota</taxon>
        <taxon>Viridiplantae</taxon>
        <taxon>Streptophyta</taxon>
        <taxon>Embryophyta</taxon>
        <taxon>Tracheophyta</taxon>
        <taxon>Spermatophyta</taxon>
        <taxon>Magnoliopsida</taxon>
        <taxon>eudicotyledons</taxon>
        <taxon>Gunneridae</taxon>
        <taxon>Pentapetalae</taxon>
        <taxon>rosids</taxon>
        <taxon>fabids</taxon>
        <taxon>Fabales</taxon>
        <taxon>Fabaceae</taxon>
        <taxon>Papilionoideae</taxon>
        <taxon>50 kb inversion clade</taxon>
        <taxon>NPAAA clade</taxon>
        <taxon>Hologalegina</taxon>
        <taxon>IRL clade</taxon>
        <taxon>Trifolieae</taxon>
        <taxon>Trifolium</taxon>
    </lineage>
</organism>
<gene>
    <name evidence="1" type="ORF">MILVUS5_LOCUS9721</name>
</gene>
<accession>A0ACB0J5L4</accession>
<sequence length="98" mass="11465">MTRASSASAKSTQKSPGMKKKKLQGKKRGRPTSKKSGADIWAFNWFVRPKIWRNGREDYFYIHKYEDGLICRSLKEVERFEKDGTRPGRKAKRNSQKK</sequence>
<evidence type="ECO:0000313" key="1">
    <source>
        <dbReference type="EMBL" id="CAJ2639742.1"/>
    </source>
</evidence>
<reference evidence="1" key="1">
    <citation type="submission" date="2023-10" db="EMBL/GenBank/DDBJ databases">
        <authorList>
            <person name="Rodriguez Cubillos JULIANA M."/>
            <person name="De Vega J."/>
        </authorList>
    </citation>
    <scope>NUCLEOTIDE SEQUENCE</scope>
</reference>